<dbReference type="EnsemblPlants" id="KEH18732">
    <property type="protein sequence ID" value="KEH18732"/>
    <property type="gene ID" value="MTR_8g028135"/>
</dbReference>
<dbReference type="AlphaFoldDB" id="A0A072TMT7"/>
<proteinExistence type="predicted"/>
<dbReference type="HOGENOM" id="CLU_3053454_0_0_1"/>
<dbReference type="EMBL" id="CM001224">
    <property type="protein sequence ID" value="KEH18732.1"/>
    <property type="molecule type" value="Genomic_DNA"/>
</dbReference>
<evidence type="ECO:0000313" key="2">
    <source>
        <dbReference type="EnsemblPlants" id="KEH18732"/>
    </source>
</evidence>
<accession>A0A072TMT7</accession>
<reference evidence="2" key="3">
    <citation type="submission" date="2015-04" db="UniProtKB">
        <authorList>
            <consortium name="EnsemblPlants"/>
        </authorList>
    </citation>
    <scope>IDENTIFICATION</scope>
    <source>
        <strain evidence="2">cv. Jemalong A17</strain>
    </source>
</reference>
<dbReference type="Proteomes" id="UP000002051">
    <property type="component" value="Chromosome 8"/>
</dbReference>
<evidence type="ECO:0000313" key="3">
    <source>
        <dbReference type="Proteomes" id="UP000002051"/>
    </source>
</evidence>
<organism evidence="1 3">
    <name type="scientific">Medicago truncatula</name>
    <name type="common">Barrel medic</name>
    <name type="synonym">Medicago tribuloides</name>
    <dbReference type="NCBI Taxonomy" id="3880"/>
    <lineage>
        <taxon>Eukaryota</taxon>
        <taxon>Viridiplantae</taxon>
        <taxon>Streptophyta</taxon>
        <taxon>Embryophyta</taxon>
        <taxon>Tracheophyta</taxon>
        <taxon>Spermatophyta</taxon>
        <taxon>Magnoliopsida</taxon>
        <taxon>eudicotyledons</taxon>
        <taxon>Gunneridae</taxon>
        <taxon>Pentapetalae</taxon>
        <taxon>rosids</taxon>
        <taxon>fabids</taxon>
        <taxon>Fabales</taxon>
        <taxon>Fabaceae</taxon>
        <taxon>Papilionoideae</taxon>
        <taxon>50 kb inversion clade</taxon>
        <taxon>NPAAA clade</taxon>
        <taxon>Hologalegina</taxon>
        <taxon>IRL clade</taxon>
        <taxon>Trifolieae</taxon>
        <taxon>Medicago</taxon>
    </lineage>
</organism>
<gene>
    <name evidence="1" type="ordered locus">MTR_8g028135</name>
</gene>
<sequence length="54" mass="5952">MRGASSDIHNVWQGAADFLLQNFAVNGLVVGALSLSRVEHDRKMHTCSQSDSMY</sequence>
<reference evidence="1 3" key="2">
    <citation type="journal article" date="2014" name="BMC Genomics">
        <title>An improved genome release (version Mt4.0) for the model legume Medicago truncatula.</title>
        <authorList>
            <person name="Tang H."/>
            <person name="Krishnakumar V."/>
            <person name="Bidwell S."/>
            <person name="Rosen B."/>
            <person name="Chan A."/>
            <person name="Zhou S."/>
            <person name="Gentzbittel L."/>
            <person name="Childs K.L."/>
            <person name="Yandell M."/>
            <person name="Gundlach H."/>
            <person name="Mayer K.F."/>
            <person name="Schwartz D.C."/>
            <person name="Town C.D."/>
        </authorList>
    </citation>
    <scope>GENOME REANNOTATION</scope>
    <source>
        <strain evidence="1">A17</strain>
        <strain evidence="2 3">cv. Jemalong A17</strain>
    </source>
</reference>
<protein>
    <submittedName>
        <fullName evidence="1 2">Uncharacterized protein</fullName>
    </submittedName>
</protein>
<name>A0A072TMT7_MEDTR</name>
<keyword evidence="3" id="KW-1185">Reference proteome</keyword>
<evidence type="ECO:0000313" key="1">
    <source>
        <dbReference type="EMBL" id="KEH18732.1"/>
    </source>
</evidence>
<reference evidence="1 3" key="1">
    <citation type="journal article" date="2011" name="Nature">
        <title>The Medicago genome provides insight into the evolution of rhizobial symbioses.</title>
        <authorList>
            <person name="Young N.D."/>
            <person name="Debelle F."/>
            <person name="Oldroyd G.E."/>
            <person name="Geurts R."/>
            <person name="Cannon S.B."/>
            <person name="Udvardi M.K."/>
            <person name="Benedito V.A."/>
            <person name="Mayer K.F."/>
            <person name="Gouzy J."/>
            <person name="Schoof H."/>
            <person name="Van de Peer Y."/>
            <person name="Proost S."/>
            <person name="Cook D.R."/>
            <person name="Meyers B.C."/>
            <person name="Spannagl M."/>
            <person name="Cheung F."/>
            <person name="De Mita S."/>
            <person name="Krishnakumar V."/>
            <person name="Gundlach H."/>
            <person name="Zhou S."/>
            <person name="Mudge J."/>
            <person name="Bharti A.K."/>
            <person name="Murray J.D."/>
            <person name="Naoumkina M.A."/>
            <person name="Rosen B."/>
            <person name="Silverstein K.A."/>
            <person name="Tang H."/>
            <person name="Rombauts S."/>
            <person name="Zhao P.X."/>
            <person name="Zhou P."/>
            <person name="Barbe V."/>
            <person name="Bardou P."/>
            <person name="Bechner M."/>
            <person name="Bellec A."/>
            <person name="Berger A."/>
            <person name="Berges H."/>
            <person name="Bidwell S."/>
            <person name="Bisseling T."/>
            <person name="Choisne N."/>
            <person name="Couloux A."/>
            <person name="Denny R."/>
            <person name="Deshpande S."/>
            <person name="Dai X."/>
            <person name="Doyle J.J."/>
            <person name="Dudez A.M."/>
            <person name="Farmer A.D."/>
            <person name="Fouteau S."/>
            <person name="Franken C."/>
            <person name="Gibelin C."/>
            <person name="Gish J."/>
            <person name="Goldstein S."/>
            <person name="Gonzalez A.J."/>
            <person name="Green P.J."/>
            <person name="Hallab A."/>
            <person name="Hartog M."/>
            <person name="Hua A."/>
            <person name="Humphray S.J."/>
            <person name="Jeong D.H."/>
            <person name="Jing Y."/>
            <person name="Jocker A."/>
            <person name="Kenton S.M."/>
            <person name="Kim D.J."/>
            <person name="Klee K."/>
            <person name="Lai H."/>
            <person name="Lang C."/>
            <person name="Lin S."/>
            <person name="Macmil S.L."/>
            <person name="Magdelenat G."/>
            <person name="Matthews L."/>
            <person name="McCorrison J."/>
            <person name="Monaghan E.L."/>
            <person name="Mun J.H."/>
            <person name="Najar F.Z."/>
            <person name="Nicholson C."/>
            <person name="Noirot C."/>
            <person name="O'Bleness M."/>
            <person name="Paule C.R."/>
            <person name="Poulain J."/>
            <person name="Prion F."/>
            <person name="Qin B."/>
            <person name="Qu C."/>
            <person name="Retzel E.F."/>
            <person name="Riddle C."/>
            <person name="Sallet E."/>
            <person name="Samain S."/>
            <person name="Samson N."/>
            <person name="Sanders I."/>
            <person name="Saurat O."/>
            <person name="Scarpelli C."/>
            <person name="Schiex T."/>
            <person name="Segurens B."/>
            <person name="Severin A.J."/>
            <person name="Sherrier D.J."/>
            <person name="Shi R."/>
            <person name="Sims S."/>
            <person name="Singer S.R."/>
            <person name="Sinharoy S."/>
            <person name="Sterck L."/>
            <person name="Viollet A."/>
            <person name="Wang B.B."/>
            <person name="Wang K."/>
            <person name="Wang M."/>
            <person name="Wang X."/>
            <person name="Warfsmann J."/>
            <person name="Weissenbach J."/>
            <person name="White D.D."/>
            <person name="White J.D."/>
            <person name="Wiley G.B."/>
            <person name="Wincker P."/>
            <person name="Xing Y."/>
            <person name="Yang L."/>
            <person name="Yao Z."/>
            <person name="Ying F."/>
            <person name="Zhai J."/>
            <person name="Zhou L."/>
            <person name="Zuber A."/>
            <person name="Denarie J."/>
            <person name="Dixon R.A."/>
            <person name="May G.D."/>
            <person name="Schwartz D.C."/>
            <person name="Rogers J."/>
            <person name="Quetier F."/>
            <person name="Town C.D."/>
            <person name="Roe B.A."/>
        </authorList>
    </citation>
    <scope>NUCLEOTIDE SEQUENCE [LARGE SCALE GENOMIC DNA]</scope>
    <source>
        <strain evidence="1">A17</strain>
        <strain evidence="2 3">cv. Jemalong A17</strain>
    </source>
</reference>